<dbReference type="SUPFAM" id="SSF52540">
    <property type="entry name" value="P-loop containing nucleoside triphosphate hydrolases"/>
    <property type="match status" value="1"/>
</dbReference>
<dbReference type="Pfam" id="PF00005">
    <property type="entry name" value="ABC_tran"/>
    <property type="match status" value="1"/>
</dbReference>
<dbReference type="Gene3D" id="3.40.50.300">
    <property type="entry name" value="P-loop containing nucleotide triphosphate hydrolases"/>
    <property type="match status" value="1"/>
</dbReference>
<keyword evidence="1" id="KW-0813">Transport</keyword>
<accession>A0A2T3G5H8</accession>
<dbReference type="InterPro" id="IPR027417">
    <property type="entry name" value="P-loop_NTPase"/>
</dbReference>
<dbReference type="SMART" id="SM00382">
    <property type="entry name" value="AAA"/>
    <property type="match status" value="1"/>
</dbReference>
<feature type="domain" description="ABC transporter" evidence="4">
    <location>
        <begin position="15"/>
        <end position="253"/>
    </location>
</feature>
<dbReference type="PROSITE" id="PS00211">
    <property type="entry name" value="ABC_TRANSPORTER_1"/>
    <property type="match status" value="1"/>
</dbReference>
<dbReference type="EMBL" id="PYLQ01000003">
    <property type="protein sequence ID" value="PST42783.1"/>
    <property type="molecule type" value="Genomic_DNA"/>
</dbReference>
<evidence type="ECO:0000313" key="6">
    <source>
        <dbReference type="Proteomes" id="UP000240974"/>
    </source>
</evidence>
<comment type="caution">
    <text evidence="5">The sequence shown here is derived from an EMBL/GenBank/DDBJ whole genome shotgun (WGS) entry which is preliminary data.</text>
</comment>
<sequence>MLLSIPIQSHYYERKRIMRLFEAKDLTKKYDKTVLNHLDFSIDEGEVVGIIGVSGCGKSTLARLVSGIEKPSSGSLLYQGKTVDFKKSRKDIQLILQNPIESFSPRMKIKQFLYEPYHYFYHLNKKEAMTAIKKILEQVGMDETCLGKYPHELSGGQLQRISIARALIIQPQLLICDEITSSLDQVIQRDIIELLKQCVYKYHMAILFVSHDLSLVHEFCHQVLVLNDGKIIEKGTIQQLYKSENEVVQNLLKAAYLNG</sequence>
<dbReference type="PROSITE" id="PS50893">
    <property type="entry name" value="ABC_TRANSPORTER_2"/>
    <property type="match status" value="1"/>
</dbReference>
<gene>
    <name evidence="5" type="ORF">C7U54_03790</name>
</gene>
<reference evidence="5 6" key="1">
    <citation type="journal article" date="2019" name="Int. J. Syst. Evol. Microbiol.">
        <title>Faecalibacillus intestinalis gen. nov., sp. nov. and Faecalibacillus faecis sp. nov., isolated from human faeces.</title>
        <authorList>
            <person name="Seo B."/>
            <person name="Jeon K."/>
            <person name="Baek I."/>
            <person name="Lee Y.M."/>
            <person name="Baek K."/>
            <person name="Ko G."/>
        </authorList>
    </citation>
    <scope>NUCLEOTIDE SEQUENCE [LARGE SCALE GENOMIC DNA]</scope>
    <source>
        <strain evidence="5 6">SNUG30099</strain>
    </source>
</reference>
<evidence type="ECO:0000313" key="5">
    <source>
        <dbReference type="EMBL" id="PST42783.1"/>
    </source>
</evidence>
<evidence type="ECO:0000256" key="3">
    <source>
        <dbReference type="ARBA" id="ARBA00022840"/>
    </source>
</evidence>
<dbReference type="GO" id="GO:0005524">
    <property type="term" value="F:ATP binding"/>
    <property type="evidence" value="ECO:0007669"/>
    <property type="project" value="UniProtKB-KW"/>
</dbReference>
<keyword evidence="2" id="KW-0547">Nucleotide-binding</keyword>
<dbReference type="GO" id="GO:0016887">
    <property type="term" value="F:ATP hydrolysis activity"/>
    <property type="evidence" value="ECO:0007669"/>
    <property type="project" value="InterPro"/>
</dbReference>
<evidence type="ECO:0000256" key="2">
    <source>
        <dbReference type="ARBA" id="ARBA00022741"/>
    </source>
</evidence>
<proteinExistence type="predicted"/>
<dbReference type="PANTHER" id="PTHR43776">
    <property type="entry name" value="TRANSPORT ATP-BINDING PROTEIN"/>
    <property type="match status" value="1"/>
</dbReference>
<dbReference type="InterPro" id="IPR003439">
    <property type="entry name" value="ABC_transporter-like_ATP-bd"/>
</dbReference>
<evidence type="ECO:0000256" key="1">
    <source>
        <dbReference type="ARBA" id="ARBA00022448"/>
    </source>
</evidence>
<dbReference type="InterPro" id="IPR050319">
    <property type="entry name" value="ABC_transp_ATP-bind"/>
</dbReference>
<dbReference type="Proteomes" id="UP000240974">
    <property type="component" value="Unassembled WGS sequence"/>
</dbReference>
<organism evidence="5 6">
    <name type="scientific">Faecalibacillus intestinalis</name>
    <dbReference type="NCBI Taxonomy" id="1982626"/>
    <lineage>
        <taxon>Bacteria</taxon>
        <taxon>Bacillati</taxon>
        <taxon>Bacillota</taxon>
        <taxon>Erysipelotrichia</taxon>
        <taxon>Erysipelotrichales</taxon>
        <taxon>Coprobacillaceae</taxon>
        <taxon>Faecalibacillus</taxon>
    </lineage>
</organism>
<protein>
    <submittedName>
        <fullName evidence="5">ABC transporter ATP-binding protein</fullName>
    </submittedName>
</protein>
<dbReference type="GO" id="GO:0055085">
    <property type="term" value="P:transmembrane transport"/>
    <property type="evidence" value="ECO:0007669"/>
    <property type="project" value="UniProtKB-ARBA"/>
</dbReference>
<keyword evidence="3 5" id="KW-0067">ATP-binding</keyword>
<dbReference type="InterPro" id="IPR017871">
    <property type="entry name" value="ABC_transporter-like_CS"/>
</dbReference>
<dbReference type="CDD" id="cd03257">
    <property type="entry name" value="ABC_NikE_OppD_transporters"/>
    <property type="match status" value="1"/>
</dbReference>
<dbReference type="InterPro" id="IPR003593">
    <property type="entry name" value="AAA+_ATPase"/>
</dbReference>
<dbReference type="AlphaFoldDB" id="A0A2T3G5H8"/>
<keyword evidence="6" id="KW-1185">Reference proteome</keyword>
<evidence type="ECO:0000259" key="4">
    <source>
        <dbReference type="PROSITE" id="PS50893"/>
    </source>
</evidence>
<dbReference type="PANTHER" id="PTHR43776:SF8">
    <property type="entry name" value="ABC TRANSPORTER, ATP-BINDING PROTEIN"/>
    <property type="match status" value="1"/>
</dbReference>
<name>A0A2T3G5H8_9FIRM</name>